<dbReference type="GO" id="GO:0140581">
    <property type="term" value="F:P-type monovalent copper transporter activity"/>
    <property type="evidence" value="ECO:0007669"/>
    <property type="project" value="UniProtKB-EC"/>
</dbReference>
<sequence length="821" mass="86832">MIPVGKRGLTSAEAATRLAADGPNALPTRESRGLIAFTFQVMREPTFVLLVSAALVYLVLGDLREALVLAASVLVIVAITVVQERRTERALEALRDLSSPRALVIRDGREQRIAGAQVVRGDLLMLREGDRVPADARLIEANDFMVDESLLTGEAVPVAKRAHPHEGLEVQAFSGTLVVRGTALGEVVATGPRSELGRIGSLLHGRESPRTALEVETARVVRLIAIGALVLCVLMAVIFTAMRGDALGGVLAGLTLAMALLPEEFPVVLTVFLALGAWRISRHGVLTRRMPAIETLGAATVLCCDKTGTLTENRMTVVETWREGRWRTTADRDADDAALLRAAALACEPSPFDPMERAIHVTAPGAHERAGVLERRYPLAEGFLAVCHAWLPVEGDAHAAIKGAPETVLDLCALEPAARAAASAAAERAAARGLRLLGVAAAPWTHAPWPAAANGFAFRFLGFVALADPLRPAVPGAIALCRKAGIRVVMITGDHPATAAAIARAAGIDATRIVTGAEIGGLDDAALAQCVAATQIFARVRPEQKLRLVEALRRNGEVVVMTGDGVNDAPALRAADIGIAMGARGTDVAREAAALVLLDDDFTSIVGAVRLGRRIYDNIRYAMRFLVAVHVPLAGMSFVPLFAGWPLLVFPVHVVFLEFVIDPTCSVVFEAERGDAGIMDRPPRRRGERLFTARIVAVGLALGASVLAAVTAVYGLALAQGLPEGEARALGFAALVAGDVALIFANRSGEHGFVARFTRDNPALWWVVGITLGALVLCVYAPSVASLFRFMPPAPGAFAVAVAAGFASVLWYEVVRAVRRN</sequence>
<name>A0A6M4H3T5_9PROT</name>
<dbReference type="AlphaFoldDB" id="A0A6M4H3T5"/>
<evidence type="ECO:0000256" key="14">
    <source>
        <dbReference type="ARBA" id="ARBA00023065"/>
    </source>
</evidence>
<evidence type="ECO:0000256" key="4">
    <source>
        <dbReference type="ARBA" id="ARBA00022448"/>
    </source>
</evidence>
<dbReference type="SFLD" id="SFLDS00003">
    <property type="entry name" value="Haloacid_Dehalogenase"/>
    <property type="match status" value="1"/>
</dbReference>
<feature type="transmembrane region" description="Helical" evidence="17">
    <location>
        <begin position="794"/>
        <end position="815"/>
    </location>
</feature>
<keyword evidence="11" id="KW-1278">Translocase</keyword>
<dbReference type="Pfam" id="PF00689">
    <property type="entry name" value="Cation_ATPase_C"/>
    <property type="match status" value="1"/>
</dbReference>
<dbReference type="Pfam" id="PF00690">
    <property type="entry name" value="Cation_ATPase_N"/>
    <property type="match status" value="1"/>
</dbReference>
<dbReference type="InterPro" id="IPR044492">
    <property type="entry name" value="P_typ_ATPase_HD_dom"/>
</dbReference>
<dbReference type="GO" id="GO:0005391">
    <property type="term" value="F:P-type sodium:potassium-exchanging transporter activity"/>
    <property type="evidence" value="ECO:0007669"/>
    <property type="project" value="TreeGrafter"/>
</dbReference>
<dbReference type="FunFam" id="3.40.50.1000:FF:000144">
    <property type="entry name" value="copper-transporting ATPase 1 isoform X2"/>
    <property type="match status" value="1"/>
</dbReference>
<dbReference type="InterPro" id="IPR023214">
    <property type="entry name" value="HAD_sf"/>
</dbReference>
<dbReference type="GO" id="GO:0046872">
    <property type="term" value="F:metal ion binding"/>
    <property type="evidence" value="ECO:0007669"/>
    <property type="project" value="UniProtKB-KW"/>
</dbReference>
<dbReference type="InterPro" id="IPR001757">
    <property type="entry name" value="P_typ_ATPase"/>
</dbReference>
<dbReference type="InterPro" id="IPR023298">
    <property type="entry name" value="ATPase_P-typ_TM_dom_sf"/>
</dbReference>
<gene>
    <name evidence="19" type="ORF">DSM104440_00979</name>
</gene>
<evidence type="ECO:0000259" key="18">
    <source>
        <dbReference type="SMART" id="SM00831"/>
    </source>
</evidence>
<dbReference type="Gene3D" id="3.40.1110.10">
    <property type="entry name" value="Calcium-transporting ATPase, cytoplasmic domain N"/>
    <property type="match status" value="1"/>
</dbReference>
<dbReference type="InterPro" id="IPR023299">
    <property type="entry name" value="ATPase_P-typ_cyto_dom_N"/>
</dbReference>
<dbReference type="GO" id="GO:0006883">
    <property type="term" value="P:intracellular sodium ion homeostasis"/>
    <property type="evidence" value="ECO:0007669"/>
    <property type="project" value="TreeGrafter"/>
</dbReference>
<evidence type="ECO:0000256" key="3">
    <source>
        <dbReference type="ARBA" id="ARBA00012517"/>
    </source>
</evidence>
<evidence type="ECO:0000256" key="11">
    <source>
        <dbReference type="ARBA" id="ARBA00022967"/>
    </source>
</evidence>
<evidence type="ECO:0000256" key="5">
    <source>
        <dbReference type="ARBA" id="ARBA00022475"/>
    </source>
</evidence>
<keyword evidence="4" id="KW-0813">Transport</keyword>
<feature type="transmembrane region" description="Helical" evidence="17">
    <location>
        <begin position="254"/>
        <end position="280"/>
    </location>
</feature>
<dbReference type="GO" id="GO:1990573">
    <property type="term" value="P:potassium ion import across plasma membrane"/>
    <property type="evidence" value="ECO:0007669"/>
    <property type="project" value="TreeGrafter"/>
</dbReference>
<dbReference type="KEGG" id="upl:DSM104440_00979"/>
<keyword evidence="6 17" id="KW-0812">Transmembrane</keyword>
<comment type="catalytic activity">
    <reaction evidence="16">
        <text>Cu(+)(in) + ATP + H2O = Cu(+)(out) + ADP + phosphate + H(+)</text>
        <dbReference type="Rhea" id="RHEA:25792"/>
        <dbReference type="ChEBI" id="CHEBI:15377"/>
        <dbReference type="ChEBI" id="CHEBI:15378"/>
        <dbReference type="ChEBI" id="CHEBI:30616"/>
        <dbReference type="ChEBI" id="CHEBI:43474"/>
        <dbReference type="ChEBI" id="CHEBI:49552"/>
        <dbReference type="ChEBI" id="CHEBI:456216"/>
        <dbReference type="EC" id="7.2.2.8"/>
    </reaction>
</comment>
<accession>A0A6M4H3T5</accession>
<dbReference type="InterPro" id="IPR008250">
    <property type="entry name" value="ATPase_P-typ_transduc_dom_A_sf"/>
</dbReference>
<evidence type="ECO:0000256" key="2">
    <source>
        <dbReference type="ARBA" id="ARBA00005675"/>
    </source>
</evidence>
<comment type="similarity">
    <text evidence="2">Belongs to the cation transport ATPase (P-type) (TC 3.A.3) family. Type IIA subfamily.</text>
</comment>
<keyword evidence="8" id="KW-0547">Nucleotide-binding</keyword>
<dbReference type="PRINTS" id="PR00119">
    <property type="entry name" value="CATATPASE"/>
</dbReference>
<feature type="transmembrane region" description="Helical" evidence="17">
    <location>
        <begin position="66"/>
        <end position="82"/>
    </location>
</feature>
<dbReference type="SMART" id="SM00831">
    <property type="entry name" value="Cation_ATPase_N"/>
    <property type="match status" value="1"/>
</dbReference>
<evidence type="ECO:0000313" key="19">
    <source>
        <dbReference type="EMBL" id="QJR14186.1"/>
    </source>
</evidence>
<feature type="transmembrane region" description="Helical" evidence="17">
    <location>
        <begin position="41"/>
        <end position="60"/>
    </location>
</feature>
<dbReference type="SUPFAM" id="SSF81660">
    <property type="entry name" value="Metal cation-transporting ATPase, ATP-binding domain N"/>
    <property type="match status" value="1"/>
</dbReference>
<dbReference type="InterPro" id="IPR004014">
    <property type="entry name" value="ATPase_P-typ_cation-transptr_N"/>
</dbReference>
<dbReference type="NCBIfam" id="TIGR01494">
    <property type="entry name" value="ATPase_P-type"/>
    <property type="match status" value="2"/>
</dbReference>
<keyword evidence="7" id="KW-0479">Metal-binding</keyword>
<keyword evidence="9" id="KW-0187">Copper transport</keyword>
<evidence type="ECO:0000256" key="8">
    <source>
        <dbReference type="ARBA" id="ARBA00022741"/>
    </source>
</evidence>
<evidence type="ECO:0000256" key="13">
    <source>
        <dbReference type="ARBA" id="ARBA00023008"/>
    </source>
</evidence>
<keyword evidence="13" id="KW-0186">Copper</keyword>
<dbReference type="GO" id="GO:0005886">
    <property type="term" value="C:plasma membrane"/>
    <property type="evidence" value="ECO:0007669"/>
    <property type="project" value="UniProtKB-SubCell"/>
</dbReference>
<dbReference type="InParanoid" id="A0A6M4H3T5"/>
<dbReference type="EMBL" id="CP053073">
    <property type="protein sequence ID" value="QJR14186.1"/>
    <property type="molecule type" value="Genomic_DNA"/>
</dbReference>
<dbReference type="InterPro" id="IPR059000">
    <property type="entry name" value="ATPase_P-type_domA"/>
</dbReference>
<dbReference type="PANTHER" id="PTHR43294:SF21">
    <property type="entry name" value="CATION TRANSPORTING ATPASE"/>
    <property type="match status" value="1"/>
</dbReference>
<evidence type="ECO:0000256" key="6">
    <source>
        <dbReference type="ARBA" id="ARBA00022692"/>
    </source>
</evidence>
<dbReference type="GO" id="GO:1902600">
    <property type="term" value="P:proton transmembrane transport"/>
    <property type="evidence" value="ECO:0007669"/>
    <property type="project" value="TreeGrafter"/>
</dbReference>
<keyword evidence="5" id="KW-1003">Cell membrane</keyword>
<dbReference type="SFLD" id="SFLDF00027">
    <property type="entry name" value="p-type_atpase"/>
    <property type="match status" value="1"/>
</dbReference>
<dbReference type="Pfam" id="PF00122">
    <property type="entry name" value="E1-E2_ATPase"/>
    <property type="match status" value="1"/>
</dbReference>
<keyword evidence="10" id="KW-0067">ATP-binding</keyword>
<feature type="domain" description="Cation-transporting P-type ATPase N-terminal" evidence="18">
    <location>
        <begin position="2"/>
        <end position="62"/>
    </location>
</feature>
<evidence type="ECO:0000256" key="10">
    <source>
        <dbReference type="ARBA" id="ARBA00022840"/>
    </source>
</evidence>
<keyword evidence="15 17" id="KW-0472">Membrane</keyword>
<evidence type="ECO:0000256" key="1">
    <source>
        <dbReference type="ARBA" id="ARBA00004651"/>
    </source>
</evidence>
<dbReference type="PRINTS" id="PR00120">
    <property type="entry name" value="HATPASE"/>
</dbReference>
<evidence type="ECO:0000256" key="9">
    <source>
        <dbReference type="ARBA" id="ARBA00022796"/>
    </source>
</evidence>
<evidence type="ECO:0000256" key="7">
    <source>
        <dbReference type="ARBA" id="ARBA00022723"/>
    </source>
</evidence>
<feature type="transmembrane region" description="Helical" evidence="17">
    <location>
        <begin position="765"/>
        <end position="788"/>
    </location>
</feature>
<proteinExistence type="inferred from homology"/>
<feature type="transmembrane region" description="Helical" evidence="17">
    <location>
        <begin position="690"/>
        <end position="717"/>
    </location>
</feature>
<dbReference type="Proteomes" id="UP000503096">
    <property type="component" value="Chromosome"/>
</dbReference>
<organism evidence="19 20">
    <name type="scientific">Usitatibacter palustris</name>
    <dbReference type="NCBI Taxonomy" id="2732487"/>
    <lineage>
        <taxon>Bacteria</taxon>
        <taxon>Pseudomonadati</taxon>
        <taxon>Pseudomonadota</taxon>
        <taxon>Betaproteobacteria</taxon>
        <taxon>Nitrosomonadales</taxon>
        <taxon>Usitatibacteraceae</taxon>
        <taxon>Usitatibacter</taxon>
    </lineage>
</organism>
<dbReference type="PANTHER" id="PTHR43294">
    <property type="entry name" value="SODIUM/POTASSIUM-TRANSPORTING ATPASE SUBUNIT ALPHA"/>
    <property type="match status" value="1"/>
</dbReference>
<dbReference type="Gene3D" id="2.70.150.10">
    <property type="entry name" value="Calcium-transporting ATPase, cytoplasmic transduction domain A"/>
    <property type="match status" value="1"/>
</dbReference>
<dbReference type="Gene3D" id="3.40.50.1000">
    <property type="entry name" value="HAD superfamily/HAD-like"/>
    <property type="match status" value="1"/>
</dbReference>
<dbReference type="InterPro" id="IPR050510">
    <property type="entry name" value="Cation_transp_ATPase_P-type"/>
</dbReference>
<dbReference type="GO" id="GO:0030007">
    <property type="term" value="P:intracellular potassium ion homeostasis"/>
    <property type="evidence" value="ECO:0007669"/>
    <property type="project" value="TreeGrafter"/>
</dbReference>
<evidence type="ECO:0000256" key="17">
    <source>
        <dbReference type="SAM" id="Phobius"/>
    </source>
</evidence>
<dbReference type="GO" id="GO:0036376">
    <property type="term" value="P:sodium ion export across plasma membrane"/>
    <property type="evidence" value="ECO:0007669"/>
    <property type="project" value="TreeGrafter"/>
</dbReference>
<dbReference type="InterPro" id="IPR036412">
    <property type="entry name" value="HAD-like_sf"/>
</dbReference>
<dbReference type="SUPFAM" id="SSF56784">
    <property type="entry name" value="HAD-like"/>
    <property type="match status" value="1"/>
</dbReference>
<keyword evidence="20" id="KW-1185">Reference proteome</keyword>
<evidence type="ECO:0000313" key="20">
    <source>
        <dbReference type="Proteomes" id="UP000503096"/>
    </source>
</evidence>
<dbReference type="GO" id="GO:0016887">
    <property type="term" value="F:ATP hydrolysis activity"/>
    <property type="evidence" value="ECO:0007669"/>
    <property type="project" value="InterPro"/>
</dbReference>
<dbReference type="SFLD" id="SFLDG00002">
    <property type="entry name" value="C1.7:_P-type_atpase_like"/>
    <property type="match status" value="1"/>
</dbReference>
<dbReference type="SUPFAM" id="SSF81665">
    <property type="entry name" value="Calcium ATPase, transmembrane domain M"/>
    <property type="match status" value="1"/>
</dbReference>
<comment type="subcellular location">
    <subcellularLocation>
        <location evidence="1">Cell membrane</location>
        <topology evidence="1">Multi-pass membrane protein</topology>
    </subcellularLocation>
</comment>
<dbReference type="EC" id="7.2.2.8" evidence="3"/>
<keyword evidence="12 17" id="KW-1133">Transmembrane helix</keyword>
<dbReference type="FunCoup" id="A0A6M4H3T5">
    <property type="interactions" value="269"/>
</dbReference>
<dbReference type="PROSITE" id="PS00154">
    <property type="entry name" value="ATPASE_E1_E2"/>
    <property type="match status" value="1"/>
</dbReference>
<feature type="transmembrane region" description="Helical" evidence="17">
    <location>
        <begin position="621"/>
        <end position="642"/>
    </location>
</feature>
<evidence type="ECO:0000256" key="15">
    <source>
        <dbReference type="ARBA" id="ARBA00023136"/>
    </source>
</evidence>
<reference evidence="19 20" key="1">
    <citation type="submission" date="2020-04" db="EMBL/GenBank/DDBJ databases">
        <title>Usitatibacter rugosus gen. nov., sp. nov. and Usitatibacter palustris sp. nov., novel members of Usitatibacteraceae fam. nov. within the order Nitrosomonadales isolated from soil.</title>
        <authorList>
            <person name="Huber K.J."/>
            <person name="Neumann-Schaal M."/>
            <person name="Geppert A."/>
            <person name="Luckner M."/>
            <person name="Wanner G."/>
            <person name="Overmann J."/>
        </authorList>
    </citation>
    <scope>NUCLEOTIDE SEQUENCE [LARGE SCALE GENOMIC DNA]</scope>
    <source>
        <strain evidence="19 20">Swamp67</strain>
    </source>
</reference>
<dbReference type="Pfam" id="PF00702">
    <property type="entry name" value="Hydrolase"/>
    <property type="match status" value="1"/>
</dbReference>
<evidence type="ECO:0000256" key="16">
    <source>
        <dbReference type="ARBA" id="ARBA00049289"/>
    </source>
</evidence>
<keyword evidence="14" id="KW-0406">Ion transport</keyword>
<evidence type="ECO:0000256" key="12">
    <source>
        <dbReference type="ARBA" id="ARBA00022989"/>
    </source>
</evidence>
<feature type="transmembrane region" description="Helical" evidence="17">
    <location>
        <begin position="729"/>
        <end position="745"/>
    </location>
</feature>
<feature type="transmembrane region" description="Helical" evidence="17">
    <location>
        <begin position="220"/>
        <end position="242"/>
    </location>
</feature>
<feature type="transmembrane region" description="Helical" evidence="17">
    <location>
        <begin position="648"/>
        <end position="669"/>
    </location>
</feature>
<dbReference type="Gene3D" id="1.20.1110.10">
    <property type="entry name" value="Calcium-transporting ATPase, transmembrane domain"/>
    <property type="match status" value="1"/>
</dbReference>
<dbReference type="InterPro" id="IPR006068">
    <property type="entry name" value="ATPase_P-typ_cation-transptr_C"/>
</dbReference>
<dbReference type="SUPFAM" id="SSF81653">
    <property type="entry name" value="Calcium ATPase, transduction domain A"/>
    <property type="match status" value="1"/>
</dbReference>
<protein>
    <recommendedName>
        <fullName evidence="3">P-type Cu(+) transporter</fullName>
        <ecNumber evidence="3">7.2.2.8</ecNumber>
    </recommendedName>
</protein>
<dbReference type="InterPro" id="IPR018303">
    <property type="entry name" value="ATPase_P-typ_P_site"/>
</dbReference>
<dbReference type="GO" id="GO:0005524">
    <property type="term" value="F:ATP binding"/>
    <property type="evidence" value="ECO:0007669"/>
    <property type="project" value="UniProtKB-KW"/>
</dbReference>